<evidence type="ECO:0000256" key="2">
    <source>
        <dbReference type="ARBA" id="ARBA00023125"/>
    </source>
</evidence>
<evidence type="ECO:0000259" key="6">
    <source>
        <dbReference type="PROSITE" id="PS50110"/>
    </source>
</evidence>
<dbReference type="PROSITE" id="PS00041">
    <property type="entry name" value="HTH_ARAC_FAMILY_1"/>
    <property type="match status" value="1"/>
</dbReference>
<feature type="domain" description="Response regulatory" evidence="6">
    <location>
        <begin position="2"/>
        <end position="119"/>
    </location>
</feature>
<feature type="domain" description="HTH araC/xylS-type" evidence="5">
    <location>
        <begin position="419"/>
        <end position="517"/>
    </location>
</feature>
<evidence type="ECO:0000313" key="7">
    <source>
        <dbReference type="EMBL" id="NMO94361.1"/>
    </source>
</evidence>
<dbReference type="GO" id="GO:0043565">
    <property type="term" value="F:sequence-specific DNA binding"/>
    <property type="evidence" value="ECO:0007669"/>
    <property type="project" value="InterPro"/>
</dbReference>
<dbReference type="SUPFAM" id="SSF46689">
    <property type="entry name" value="Homeodomain-like"/>
    <property type="match status" value="2"/>
</dbReference>
<dbReference type="RefSeq" id="WP_169503059.1">
    <property type="nucleotide sequence ID" value="NZ_JABBPN010000001.1"/>
</dbReference>
<comment type="caution">
    <text evidence="7">The sequence shown here is derived from an EMBL/GenBank/DDBJ whole genome shotgun (WGS) entry which is preliminary data.</text>
</comment>
<dbReference type="PANTHER" id="PTHR43280">
    <property type="entry name" value="ARAC-FAMILY TRANSCRIPTIONAL REGULATOR"/>
    <property type="match status" value="1"/>
</dbReference>
<keyword evidence="2" id="KW-0238">DNA-binding</keyword>
<dbReference type="Pfam" id="PF00072">
    <property type="entry name" value="Response_reg"/>
    <property type="match status" value="1"/>
</dbReference>
<organism evidence="7 8">
    <name type="scientific">Paenibacillus lemnae</name>
    <dbReference type="NCBI Taxonomy" id="1330551"/>
    <lineage>
        <taxon>Bacteria</taxon>
        <taxon>Bacillati</taxon>
        <taxon>Bacillota</taxon>
        <taxon>Bacilli</taxon>
        <taxon>Bacillales</taxon>
        <taxon>Paenibacillaceae</taxon>
        <taxon>Paenibacillus</taxon>
    </lineage>
</organism>
<dbReference type="PANTHER" id="PTHR43280:SF28">
    <property type="entry name" value="HTH-TYPE TRANSCRIPTIONAL ACTIVATOR RHAS"/>
    <property type="match status" value="1"/>
</dbReference>
<keyword evidence="1" id="KW-0805">Transcription regulation</keyword>
<dbReference type="SMART" id="SM00342">
    <property type="entry name" value="HTH_ARAC"/>
    <property type="match status" value="1"/>
</dbReference>
<dbReference type="InterPro" id="IPR018060">
    <property type="entry name" value="HTH_AraC"/>
</dbReference>
<evidence type="ECO:0000313" key="8">
    <source>
        <dbReference type="Proteomes" id="UP000565468"/>
    </source>
</evidence>
<dbReference type="GO" id="GO:0000160">
    <property type="term" value="P:phosphorelay signal transduction system"/>
    <property type="evidence" value="ECO:0007669"/>
    <property type="project" value="InterPro"/>
</dbReference>
<evidence type="ECO:0000256" key="4">
    <source>
        <dbReference type="PROSITE-ProRule" id="PRU00169"/>
    </source>
</evidence>
<dbReference type="InterPro" id="IPR009057">
    <property type="entry name" value="Homeodomain-like_sf"/>
</dbReference>
<sequence>MKVLIVDDEEHVREAIELSIDWQQYGITQRLMAGDGMEAMKLMREHRPAVIFCDMSMPRMDGTELLQRLREENGDVQVIVISGHDDFRYTQAAIRAWGVDYLLKPFRKSDLERALAKAVSVWEEKQSSRSGRRETAYRMKQVDALLEEQRLAAYLKGEIPYHEGIRSLLNSLGRLEEGVRITLILPRNRTEIVNRRFDGDAELFVFAVHNIAQEVLTSCGAYSFCRLDSHQWVLLMSEGTRSLPASGSHITIRALSDAWRRTLGLTVFTGSAEEEALVEHLPRALSEARISLLNSPVLDSGAVPAERSPVLRLSDQQVLLEAALHSGNKAYAAELIGSFVRSIRERGSLTLKELQAYTMEGNLLLDHASRLHHGGQSRADLQLPLWICDLEEWERLQLQQWWRLMEESGSESTGTRSVESMRDYMNQHYQEDISLSSLSERFHFSPQYISKKFKEMYNTTVVTYLTELRMEKAMSLLMHTGMPVSEISERLGFADENYFGKVFKKHTGCSPVQYRKQGQQKGAVT</sequence>
<keyword evidence="3" id="KW-0804">Transcription</keyword>
<dbReference type="Pfam" id="PF12833">
    <property type="entry name" value="HTH_18"/>
    <property type="match status" value="1"/>
</dbReference>
<dbReference type="SUPFAM" id="SSF52172">
    <property type="entry name" value="CheY-like"/>
    <property type="match status" value="1"/>
</dbReference>
<dbReference type="InterPro" id="IPR018062">
    <property type="entry name" value="HTH_AraC-typ_CS"/>
</dbReference>
<accession>A0A848M276</accession>
<feature type="modified residue" description="4-aspartylphosphate" evidence="4">
    <location>
        <position position="54"/>
    </location>
</feature>
<dbReference type="AlphaFoldDB" id="A0A848M276"/>
<protein>
    <submittedName>
        <fullName evidence="7">Response regulator</fullName>
    </submittedName>
</protein>
<dbReference type="InterPro" id="IPR011006">
    <property type="entry name" value="CheY-like_superfamily"/>
</dbReference>
<dbReference type="CDD" id="cd17536">
    <property type="entry name" value="REC_YesN-like"/>
    <property type="match status" value="1"/>
</dbReference>
<keyword evidence="8" id="KW-1185">Reference proteome</keyword>
<dbReference type="GO" id="GO:0003700">
    <property type="term" value="F:DNA-binding transcription factor activity"/>
    <property type="evidence" value="ECO:0007669"/>
    <property type="project" value="InterPro"/>
</dbReference>
<reference evidence="7 8" key="1">
    <citation type="submission" date="2020-04" db="EMBL/GenBank/DDBJ databases">
        <title>Paenibacillus algicola sp. nov., a novel marine bacterium producing alginate lyase.</title>
        <authorList>
            <person name="Huang H."/>
        </authorList>
    </citation>
    <scope>NUCLEOTIDE SEQUENCE [LARGE SCALE GENOMIC DNA]</scope>
    <source>
        <strain evidence="7 8">L7-75</strain>
    </source>
</reference>
<gene>
    <name evidence="7" type="ORF">HII30_00995</name>
</gene>
<dbReference type="PROSITE" id="PS50110">
    <property type="entry name" value="RESPONSE_REGULATORY"/>
    <property type="match status" value="1"/>
</dbReference>
<evidence type="ECO:0000256" key="1">
    <source>
        <dbReference type="ARBA" id="ARBA00023015"/>
    </source>
</evidence>
<dbReference type="Gene3D" id="1.10.10.60">
    <property type="entry name" value="Homeodomain-like"/>
    <property type="match status" value="2"/>
</dbReference>
<name>A0A848M276_PAELE</name>
<dbReference type="InterPro" id="IPR020449">
    <property type="entry name" value="Tscrpt_reg_AraC-type_HTH"/>
</dbReference>
<dbReference type="Proteomes" id="UP000565468">
    <property type="component" value="Unassembled WGS sequence"/>
</dbReference>
<dbReference type="InterPro" id="IPR001789">
    <property type="entry name" value="Sig_transdc_resp-reg_receiver"/>
</dbReference>
<keyword evidence="4" id="KW-0597">Phosphoprotein</keyword>
<dbReference type="PROSITE" id="PS01124">
    <property type="entry name" value="HTH_ARAC_FAMILY_2"/>
    <property type="match status" value="1"/>
</dbReference>
<evidence type="ECO:0000256" key="3">
    <source>
        <dbReference type="ARBA" id="ARBA00023163"/>
    </source>
</evidence>
<evidence type="ECO:0000259" key="5">
    <source>
        <dbReference type="PROSITE" id="PS01124"/>
    </source>
</evidence>
<dbReference type="PRINTS" id="PR00032">
    <property type="entry name" value="HTHARAC"/>
</dbReference>
<proteinExistence type="predicted"/>
<dbReference type="SMART" id="SM00448">
    <property type="entry name" value="REC"/>
    <property type="match status" value="1"/>
</dbReference>
<dbReference type="Gene3D" id="3.40.50.2300">
    <property type="match status" value="1"/>
</dbReference>
<dbReference type="EMBL" id="JABBPN010000001">
    <property type="protein sequence ID" value="NMO94361.1"/>
    <property type="molecule type" value="Genomic_DNA"/>
</dbReference>